<dbReference type="InterPro" id="IPR003593">
    <property type="entry name" value="AAA+_ATPase"/>
</dbReference>
<keyword evidence="6" id="KW-1185">Reference proteome</keyword>
<evidence type="ECO:0000313" key="6">
    <source>
        <dbReference type="Proteomes" id="UP000515847"/>
    </source>
</evidence>
<dbReference type="InterPro" id="IPR017871">
    <property type="entry name" value="ABC_transporter-like_CS"/>
</dbReference>
<protein>
    <submittedName>
        <fullName evidence="5">ATP-binding cassette domain-containing protein</fullName>
    </submittedName>
</protein>
<dbReference type="FunFam" id="3.40.50.300:FF:000032">
    <property type="entry name" value="Export ABC transporter ATP-binding protein"/>
    <property type="match status" value="1"/>
</dbReference>
<evidence type="ECO:0000256" key="3">
    <source>
        <dbReference type="ARBA" id="ARBA00022840"/>
    </source>
</evidence>
<dbReference type="RefSeq" id="WP_034420791.1">
    <property type="nucleotide sequence ID" value="NZ_CP045798.1"/>
</dbReference>
<dbReference type="OrthoDB" id="9810992at2"/>
<sequence length="232" mass="25935">MAAFIEIKNLTKKYRLGQEIITALDNVNLSIVQGEFLCILGTSGSGKTTLLHIMAGLEKPVRGEVLVKGVSLTKMKEKDMAYFRRKHMGFIFQSYNLIPTLTAVENVALPLIFDGVEKREREKRARDLLIQLGLKERLKNKPTEMSGGQQQRVSIARALVNNPKIIFADEPTGNLDSKTTKEIMDILYERVKASGVTLIMVTHDLDLAHYADRVIHMVDGQITKIVEKGVSA</sequence>
<dbReference type="PANTHER" id="PTHR24220">
    <property type="entry name" value="IMPORT ATP-BINDING PROTEIN"/>
    <property type="match status" value="1"/>
</dbReference>
<dbReference type="EMBL" id="CP045798">
    <property type="protein sequence ID" value="QNB48129.1"/>
    <property type="molecule type" value="Genomic_DNA"/>
</dbReference>
<dbReference type="PROSITE" id="PS00211">
    <property type="entry name" value="ABC_TRANSPORTER_1"/>
    <property type="match status" value="1"/>
</dbReference>
<gene>
    <name evidence="5" type="ORF">BR63_18770</name>
</gene>
<dbReference type="InterPro" id="IPR017911">
    <property type="entry name" value="MacB-like_ATP-bd"/>
</dbReference>
<dbReference type="Gene3D" id="3.40.50.300">
    <property type="entry name" value="P-loop containing nucleotide triphosphate hydrolases"/>
    <property type="match status" value="1"/>
</dbReference>
<proteinExistence type="predicted"/>
<dbReference type="GO" id="GO:0022857">
    <property type="term" value="F:transmembrane transporter activity"/>
    <property type="evidence" value="ECO:0007669"/>
    <property type="project" value="UniProtKB-ARBA"/>
</dbReference>
<dbReference type="PANTHER" id="PTHR24220:SF86">
    <property type="entry name" value="ABC TRANSPORTER ABCH.1"/>
    <property type="match status" value="1"/>
</dbReference>
<dbReference type="KEGG" id="tfr:BR63_18770"/>
<feature type="domain" description="ABC transporter" evidence="4">
    <location>
        <begin position="5"/>
        <end position="232"/>
    </location>
</feature>
<dbReference type="InterPro" id="IPR027417">
    <property type="entry name" value="P-loop_NTPase"/>
</dbReference>
<dbReference type="AlphaFoldDB" id="A0A7G6E7S5"/>
<dbReference type="SUPFAM" id="SSF52540">
    <property type="entry name" value="P-loop containing nucleoside triphosphate hydrolases"/>
    <property type="match status" value="1"/>
</dbReference>
<dbReference type="PROSITE" id="PS50893">
    <property type="entry name" value="ABC_TRANSPORTER_2"/>
    <property type="match status" value="1"/>
</dbReference>
<organism evidence="5 6">
    <name type="scientific">Thermanaerosceptrum fracticalcis</name>
    <dbReference type="NCBI Taxonomy" id="1712410"/>
    <lineage>
        <taxon>Bacteria</taxon>
        <taxon>Bacillati</taxon>
        <taxon>Bacillota</taxon>
        <taxon>Clostridia</taxon>
        <taxon>Eubacteriales</taxon>
        <taxon>Peptococcaceae</taxon>
        <taxon>Thermanaerosceptrum</taxon>
    </lineage>
</organism>
<dbReference type="GO" id="GO:0005886">
    <property type="term" value="C:plasma membrane"/>
    <property type="evidence" value="ECO:0007669"/>
    <property type="project" value="TreeGrafter"/>
</dbReference>
<dbReference type="SMART" id="SM00382">
    <property type="entry name" value="AAA"/>
    <property type="match status" value="1"/>
</dbReference>
<dbReference type="Proteomes" id="UP000515847">
    <property type="component" value="Chromosome"/>
</dbReference>
<keyword evidence="1" id="KW-0813">Transport</keyword>
<dbReference type="GO" id="GO:0098796">
    <property type="term" value="C:membrane protein complex"/>
    <property type="evidence" value="ECO:0007669"/>
    <property type="project" value="UniProtKB-ARBA"/>
</dbReference>
<keyword evidence="3 5" id="KW-0067">ATP-binding</keyword>
<evidence type="ECO:0000256" key="1">
    <source>
        <dbReference type="ARBA" id="ARBA00022448"/>
    </source>
</evidence>
<reference evidence="5 6" key="1">
    <citation type="journal article" date="2019" name="Front. Microbiol.">
        <title>Thermoanaerosceptrum fracticalcis gen. nov. sp. nov., a Novel Fumarate-Fermenting Microorganism From a Deep Fractured Carbonate Aquifer of the US Great Basin.</title>
        <authorList>
            <person name="Hamilton-Brehm S.D."/>
            <person name="Stewart L.E."/>
            <person name="Zavarin M."/>
            <person name="Caldwell M."/>
            <person name="Lawson P.A."/>
            <person name="Onstott T.C."/>
            <person name="Grzymski J."/>
            <person name="Neveux I."/>
            <person name="Lollar B.S."/>
            <person name="Russell C.E."/>
            <person name="Moser D.P."/>
        </authorList>
    </citation>
    <scope>NUCLEOTIDE SEQUENCE [LARGE SCALE GENOMIC DNA]</scope>
    <source>
        <strain evidence="5 6">DRI-13</strain>
    </source>
</reference>
<accession>A0A7G6E7S5</accession>
<dbReference type="GO" id="GO:0005524">
    <property type="term" value="F:ATP binding"/>
    <property type="evidence" value="ECO:0007669"/>
    <property type="project" value="UniProtKB-KW"/>
</dbReference>
<keyword evidence="2" id="KW-0547">Nucleotide-binding</keyword>
<dbReference type="CDD" id="cd03255">
    <property type="entry name" value="ABC_MJ0796_LolCDE_FtsE"/>
    <property type="match status" value="1"/>
</dbReference>
<dbReference type="Pfam" id="PF00005">
    <property type="entry name" value="ABC_tran"/>
    <property type="match status" value="1"/>
</dbReference>
<dbReference type="InterPro" id="IPR003439">
    <property type="entry name" value="ABC_transporter-like_ATP-bd"/>
</dbReference>
<dbReference type="GO" id="GO:0016887">
    <property type="term" value="F:ATP hydrolysis activity"/>
    <property type="evidence" value="ECO:0007669"/>
    <property type="project" value="InterPro"/>
</dbReference>
<name>A0A7G6E7S5_THEFR</name>
<dbReference type="InterPro" id="IPR015854">
    <property type="entry name" value="ABC_transpr_LolD-like"/>
</dbReference>
<evidence type="ECO:0000313" key="5">
    <source>
        <dbReference type="EMBL" id="QNB48129.1"/>
    </source>
</evidence>
<evidence type="ECO:0000259" key="4">
    <source>
        <dbReference type="PROSITE" id="PS50893"/>
    </source>
</evidence>
<evidence type="ECO:0000256" key="2">
    <source>
        <dbReference type="ARBA" id="ARBA00022741"/>
    </source>
</evidence>